<evidence type="ECO:0000313" key="9">
    <source>
        <dbReference type="EMBL" id="KYG71942.1"/>
    </source>
</evidence>
<dbReference type="EMBL" id="LRDB01000052">
    <property type="protein sequence ID" value="KYG71942.1"/>
    <property type="molecule type" value="Genomic_DNA"/>
</dbReference>
<dbReference type="STRING" id="296218.AWN68_12225"/>
<comment type="subcellular location">
    <subcellularLocation>
        <location evidence="1">Cell membrane</location>
        <topology evidence="1">Multi-pass membrane protein</topology>
    </subcellularLocation>
</comment>
<keyword evidence="3 6" id="KW-0812">Transmembrane</keyword>
<dbReference type="InterPro" id="IPR025857">
    <property type="entry name" value="MacB_PCD"/>
</dbReference>
<feature type="transmembrane region" description="Helical" evidence="6">
    <location>
        <begin position="385"/>
        <end position="406"/>
    </location>
</feature>
<dbReference type="GO" id="GO:0022857">
    <property type="term" value="F:transmembrane transporter activity"/>
    <property type="evidence" value="ECO:0007669"/>
    <property type="project" value="TreeGrafter"/>
</dbReference>
<keyword evidence="10" id="KW-1185">Reference proteome</keyword>
<gene>
    <name evidence="9" type="ORF">AWN68_12225</name>
</gene>
<feature type="transmembrane region" description="Helical" evidence="6">
    <location>
        <begin position="722"/>
        <end position="745"/>
    </location>
</feature>
<accession>A0A150X071</accession>
<feature type="transmembrane region" description="Helical" evidence="6">
    <location>
        <begin position="21"/>
        <end position="42"/>
    </location>
</feature>
<feature type="domain" description="ABC3 transporter permease C-terminal" evidence="7">
    <location>
        <begin position="673"/>
        <end position="786"/>
    </location>
</feature>
<feature type="transmembrane region" description="Helical" evidence="6">
    <location>
        <begin position="752"/>
        <end position="776"/>
    </location>
</feature>
<evidence type="ECO:0008006" key="11">
    <source>
        <dbReference type="Google" id="ProtNLM"/>
    </source>
</evidence>
<evidence type="ECO:0000259" key="7">
    <source>
        <dbReference type="Pfam" id="PF02687"/>
    </source>
</evidence>
<feature type="transmembrane region" description="Helical" evidence="6">
    <location>
        <begin position="437"/>
        <end position="457"/>
    </location>
</feature>
<evidence type="ECO:0000259" key="8">
    <source>
        <dbReference type="Pfam" id="PF12704"/>
    </source>
</evidence>
<dbReference type="InterPro" id="IPR050250">
    <property type="entry name" value="Macrolide_Exporter_MacB"/>
</dbReference>
<evidence type="ECO:0000256" key="5">
    <source>
        <dbReference type="ARBA" id="ARBA00023136"/>
    </source>
</evidence>
<feature type="transmembrane region" description="Helical" evidence="6">
    <location>
        <begin position="290"/>
        <end position="312"/>
    </location>
</feature>
<dbReference type="Pfam" id="PF12704">
    <property type="entry name" value="MacB_PCD"/>
    <property type="match status" value="2"/>
</dbReference>
<keyword evidence="5 6" id="KW-0472">Membrane</keyword>
<evidence type="ECO:0000256" key="4">
    <source>
        <dbReference type="ARBA" id="ARBA00022989"/>
    </source>
</evidence>
<organism evidence="9 10">
    <name type="scientific">Roseivirga echinicomitans</name>
    <dbReference type="NCBI Taxonomy" id="296218"/>
    <lineage>
        <taxon>Bacteria</taxon>
        <taxon>Pseudomonadati</taxon>
        <taxon>Bacteroidota</taxon>
        <taxon>Cytophagia</taxon>
        <taxon>Cytophagales</taxon>
        <taxon>Roseivirgaceae</taxon>
        <taxon>Roseivirga</taxon>
    </lineage>
</organism>
<feature type="transmembrane region" description="Helical" evidence="6">
    <location>
        <begin position="671"/>
        <end position="692"/>
    </location>
</feature>
<proteinExistence type="predicted"/>
<protein>
    <recommendedName>
        <fullName evidence="11">Cell division protein FtsX</fullName>
    </recommendedName>
</protein>
<evidence type="ECO:0000256" key="1">
    <source>
        <dbReference type="ARBA" id="ARBA00004651"/>
    </source>
</evidence>
<feature type="transmembrane region" description="Helical" evidence="6">
    <location>
        <begin position="362"/>
        <end position="380"/>
    </location>
</feature>
<keyword evidence="4 6" id="KW-1133">Transmembrane helix</keyword>
<dbReference type="PANTHER" id="PTHR30572">
    <property type="entry name" value="MEMBRANE COMPONENT OF TRANSPORTER-RELATED"/>
    <property type="match status" value="1"/>
</dbReference>
<dbReference type="PANTHER" id="PTHR30572:SF18">
    <property type="entry name" value="ABC-TYPE MACROLIDE FAMILY EXPORT SYSTEM PERMEASE COMPONENT 2"/>
    <property type="match status" value="1"/>
</dbReference>
<evidence type="ECO:0000256" key="6">
    <source>
        <dbReference type="SAM" id="Phobius"/>
    </source>
</evidence>
<dbReference type="Proteomes" id="UP000075615">
    <property type="component" value="Unassembled WGS sequence"/>
</dbReference>
<dbReference type="InterPro" id="IPR003838">
    <property type="entry name" value="ABC3_permease_C"/>
</dbReference>
<dbReference type="OrthoDB" id="973990at2"/>
<dbReference type="AlphaFoldDB" id="A0A150X071"/>
<dbReference type="Pfam" id="PF02687">
    <property type="entry name" value="FtsX"/>
    <property type="match status" value="2"/>
</dbReference>
<evidence type="ECO:0000256" key="3">
    <source>
        <dbReference type="ARBA" id="ARBA00022692"/>
    </source>
</evidence>
<evidence type="ECO:0000313" key="10">
    <source>
        <dbReference type="Proteomes" id="UP000075615"/>
    </source>
</evidence>
<comment type="caution">
    <text evidence="9">The sequence shown here is derived from an EMBL/GenBank/DDBJ whole genome shotgun (WGS) entry which is preliminary data.</text>
</comment>
<feature type="domain" description="MacB-like periplasmic core" evidence="8">
    <location>
        <begin position="20"/>
        <end position="233"/>
    </location>
</feature>
<evidence type="ECO:0000256" key="2">
    <source>
        <dbReference type="ARBA" id="ARBA00022475"/>
    </source>
</evidence>
<reference evidence="9 10" key="1">
    <citation type="submission" date="2016-01" db="EMBL/GenBank/DDBJ databases">
        <title>Genome sequencing of Roseivirga echinicomitans KMM 6058.</title>
        <authorList>
            <person name="Selvaratnam C."/>
            <person name="Thevarajoo S."/>
            <person name="Goh K.M."/>
            <person name="Ee R."/>
            <person name="Chan K.-G."/>
            <person name="Chong C.S."/>
        </authorList>
    </citation>
    <scope>NUCLEOTIDE SEQUENCE [LARGE SCALE GENOMIC DNA]</scope>
    <source>
        <strain evidence="9 10">KMM 6058</strain>
    </source>
</reference>
<dbReference type="RefSeq" id="WP_068419157.1">
    <property type="nucleotide sequence ID" value="NZ_LRDB01000052.1"/>
</dbReference>
<feature type="domain" description="ABC3 transporter permease C-terminal" evidence="7">
    <location>
        <begin position="296"/>
        <end position="410"/>
    </location>
</feature>
<feature type="domain" description="MacB-like periplasmic core" evidence="8">
    <location>
        <begin position="474"/>
        <end position="601"/>
    </location>
</feature>
<name>A0A150X071_9BACT</name>
<sequence>MITHFFKIATRNIKRKGMMSFLNIAGLSLGIASFLVISLYVFQENTFEKGFEDSERIYRLEEHFLSMGQVAVTSPNLQFKLNEIPEIEAATRVHLNVGETVLLDGRGIKVNRTLRAKNDFFELFDYKLSMGNQASPLNGPGTVVISEALAETIFGRKNVIGESLKLKGKDELIISAVASTPLVKSHLDFDLLVYPEKEEVFSAESGWYGIAGYTYVRLAPNVSMATLNTKLNELAKAHVFPVVFKPSPDMSFEDWIVNENRIQFMAKPIADIYLHSNLSFEMSAGGDPQMLTTLSIIAVFILTIAIINFMNLTTARSSSRTKEIGVRKVLGSKREGLVLQFLAESLLITLLSALIGAGLSEVMIYGINAYFGSVIGLSLFSNATLLAYMGLGVLLVGLVAGLYPAFYLSSVKVVPLLKGMRLSKVLNLNVAKLLRNGLVITQFTLSSGMIIATLFIYSQLVHLKNKDLGFAENQVLVISNAQDLKDGKQAFKNELLKIPGVKSASFSKRVPGGNFDDVHSIMLDANNTVVFAAFTVDEDYKNTLGLKMKEGEWFRDELVTSDSLVLINNAAAQLLGLEHPVGEKIGNYYRIVGVVEDFHYGSLRNEIGPALFNYSATAGGQLAIQLDVNKVPTEAIANIWSQFTAVPLESKMLEQNFDAQFQKETQSANSVLAFTILAVLISCIGLFGLAAFTADQRLHEFGIRKVLGASVSDIVSTFSFDFLRLIGIAFLISIPLAIWGVNAWLQSFADRISLSAGVFILAGILALMIAFSTILFQSLKAGRLNPVDTLRNE</sequence>
<keyword evidence="2" id="KW-1003">Cell membrane</keyword>
<feature type="transmembrane region" description="Helical" evidence="6">
    <location>
        <begin position="337"/>
        <end position="356"/>
    </location>
</feature>
<dbReference type="GO" id="GO:0005886">
    <property type="term" value="C:plasma membrane"/>
    <property type="evidence" value="ECO:0007669"/>
    <property type="project" value="UniProtKB-SubCell"/>
</dbReference>